<geneLocation type="plasmid" evidence="2">
    <name>pmppla107</name>
</geneLocation>
<protein>
    <submittedName>
        <fullName evidence="1">Uncharacterized protein</fullName>
    </submittedName>
</protein>
<dbReference type="Proteomes" id="UP000006426">
    <property type="component" value="Plasmid pmppla107"/>
</dbReference>
<dbReference type="RefSeq" id="WP_114805144.1">
    <property type="nucleotide sequence ID" value="NZ_CP031226.1"/>
</dbReference>
<evidence type="ECO:0000313" key="1">
    <source>
        <dbReference type="EMBL" id="AXH59842.1"/>
    </source>
</evidence>
<proteinExistence type="predicted"/>
<dbReference type="EMBL" id="CP031226">
    <property type="protein sequence ID" value="AXH59842.1"/>
    <property type="molecule type" value="Genomic_DNA"/>
</dbReference>
<reference evidence="1 2" key="1">
    <citation type="journal article" date="2011" name="PLoS Pathog.">
        <title>Dynamic evolution of pathogenicity revealed by sequencing and comparative genomics of 19 Pseudomonas syringae isolates.</title>
        <authorList>
            <person name="Baltrus D.A."/>
            <person name="Nishimura M.T."/>
            <person name="Romanchuk A."/>
            <person name="Chang J.H."/>
            <person name="Mukhtar M.S."/>
            <person name="Cherkis K."/>
            <person name="Roach J."/>
            <person name="Grant S.R."/>
            <person name="Jones C.D."/>
            <person name="Dangl J.L."/>
        </authorList>
    </citation>
    <scope>NUCLEOTIDE SEQUENCE [LARGE SCALE GENOMIC DNA]</scope>
    <source>
        <strain evidence="1 2">M301315</strain>
    </source>
</reference>
<keyword evidence="1" id="KW-0614">Plasmid</keyword>
<dbReference type="AlphaFoldDB" id="A0AAD0V9G1"/>
<evidence type="ECO:0000313" key="2">
    <source>
        <dbReference type="Proteomes" id="UP000006426"/>
    </source>
</evidence>
<accession>A0AAD0V9G1</accession>
<sequence length="422" mass="47794">MKGGSGKTYTLGDSSFQDEMEFRSGKPQRNAVAFIGTLIEAGRPLPEMKEYFMQTLDYRVDNPDDILRFESLLVDRFAMALSFEHEDVSRILEFLADNEAEIFPEGLESYEFHKKVDTFYEKAQRGGNIKPLDVTSNPDGSQRDLLALDKYLRVMWDEYIPFFISDGKLDVIAQIAHLKLMDIDELTYQILPFSGEKASSLRIAIHGSDVVTTFEADERLSQVMVGAFPPLEQKIHLIGSADHLKFLVNDIHLPELAKASEFLSSWAIHGIGQKIALAKGLEREWVSNKNEKAQTRLVFSFFRDHIPNLHRYLGNVLCDKPIGVVAGNQYTEQAFAGDLLKEIAKRCKKNADGSYQPGNGTGHFHYYLSILETVDSKSFDELPEQLSPHELLLAYQLTRHKPLLKHLNAEHRDLAFNGDLGL</sequence>
<name>A0AAD0V9G1_PSEAV</name>
<organism evidence="1 2">
    <name type="scientific">Pseudomonas amygdali pv. lachrymans str. M301315</name>
    <dbReference type="NCBI Taxonomy" id="629260"/>
    <lineage>
        <taxon>Bacteria</taxon>
        <taxon>Pseudomonadati</taxon>
        <taxon>Pseudomonadota</taxon>
        <taxon>Gammaproteobacteria</taxon>
        <taxon>Pseudomonadales</taxon>
        <taxon>Pseudomonadaceae</taxon>
        <taxon>Pseudomonas</taxon>
        <taxon>Pseudomonas amygdali</taxon>
    </lineage>
</organism>
<gene>
    <name evidence="1" type="ORF">PLA107_031965</name>
</gene>